<reference evidence="1 2" key="1">
    <citation type="submission" date="2012-02" db="EMBL/GenBank/DDBJ databases">
        <title>The Genome Sequence of Bacteroides nordii CL02T12C05.</title>
        <authorList>
            <consortium name="The Broad Institute Genome Sequencing Platform"/>
            <person name="Earl A."/>
            <person name="Ward D."/>
            <person name="Feldgarden M."/>
            <person name="Gevers D."/>
            <person name="Zitomersky N.L."/>
            <person name="Coyne M.J."/>
            <person name="Comstock L.E."/>
            <person name="Young S.K."/>
            <person name="Zeng Q."/>
            <person name="Gargeya S."/>
            <person name="Fitzgerald M."/>
            <person name="Haas B."/>
            <person name="Abouelleil A."/>
            <person name="Alvarado L."/>
            <person name="Arachchi H.M."/>
            <person name="Berlin A."/>
            <person name="Chapman S.B."/>
            <person name="Gearin G."/>
            <person name="Goldberg J."/>
            <person name="Griggs A."/>
            <person name="Gujja S."/>
            <person name="Hansen M."/>
            <person name="Heiman D."/>
            <person name="Howarth C."/>
            <person name="Larimer J."/>
            <person name="Lui A."/>
            <person name="MacDonald P.J.P."/>
            <person name="McCowen C."/>
            <person name="Montmayeur A."/>
            <person name="Murphy C."/>
            <person name="Neiman D."/>
            <person name="Pearson M."/>
            <person name="Priest M."/>
            <person name="Roberts A."/>
            <person name="Saif S."/>
            <person name="Shea T."/>
            <person name="Sisk P."/>
            <person name="Stolte C."/>
            <person name="Sykes S."/>
            <person name="Wortman J."/>
            <person name="Nusbaum C."/>
            <person name="Birren B."/>
        </authorList>
    </citation>
    <scope>NUCLEOTIDE SEQUENCE [LARGE SCALE GENOMIC DNA]</scope>
    <source>
        <strain evidence="1 2">CL02T12C05</strain>
    </source>
</reference>
<dbReference type="PANTHER" id="PTHR38471">
    <property type="entry name" value="FOUR HELIX BUNDLE PROTEIN"/>
    <property type="match status" value="1"/>
</dbReference>
<dbReference type="Proteomes" id="UP000003089">
    <property type="component" value="Unassembled WGS sequence"/>
</dbReference>
<evidence type="ECO:0008006" key="3">
    <source>
        <dbReference type="Google" id="ProtNLM"/>
    </source>
</evidence>
<proteinExistence type="predicted"/>
<dbReference type="InterPro" id="IPR012657">
    <property type="entry name" value="23S_rRNA-intervening_sequence"/>
</dbReference>
<name>I8XM01_9BACE</name>
<dbReference type="GeneID" id="69501117"/>
<dbReference type="STRING" id="997884.HMPREF1068_01457"/>
<dbReference type="NCBIfam" id="TIGR02436">
    <property type="entry name" value="four helix bundle protein"/>
    <property type="match status" value="1"/>
</dbReference>
<dbReference type="InterPro" id="IPR036583">
    <property type="entry name" value="23S_rRNA_IVS_sf"/>
</dbReference>
<dbReference type="SUPFAM" id="SSF158446">
    <property type="entry name" value="IVS-encoded protein-like"/>
    <property type="match status" value="1"/>
</dbReference>
<protein>
    <recommendedName>
        <fullName evidence="3">Four helix bundle protein</fullName>
    </recommendedName>
</protein>
<evidence type="ECO:0000313" key="1">
    <source>
        <dbReference type="EMBL" id="EIY51910.1"/>
    </source>
</evidence>
<dbReference type="HOGENOM" id="CLU_129874_0_4_10"/>
<dbReference type="CDD" id="cd16377">
    <property type="entry name" value="23S_rRNA_IVP_like"/>
    <property type="match status" value="1"/>
</dbReference>
<dbReference type="Pfam" id="PF05635">
    <property type="entry name" value="23S_rRNA_IVP"/>
    <property type="match status" value="1"/>
</dbReference>
<accession>I8XM01</accession>
<dbReference type="eggNOG" id="COG0399">
    <property type="taxonomic scope" value="Bacteria"/>
</dbReference>
<organism evidence="1 2">
    <name type="scientific">Bacteroides nordii CL02T12C05</name>
    <dbReference type="NCBI Taxonomy" id="997884"/>
    <lineage>
        <taxon>Bacteria</taxon>
        <taxon>Pseudomonadati</taxon>
        <taxon>Bacteroidota</taxon>
        <taxon>Bacteroidia</taxon>
        <taxon>Bacteroidales</taxon>
        <taxon>Bacteroidaceae</taxon>
        <taxon>Bacteroides</taxon>
    </lineage>
</organism>
<comment type="caution">
    <text evidence="1">The sequence shown here is derived from an EMBL/GenBank/DDBJ whole genome shotgun (WGS) entry which is preliminary data.</text>
</comment>
<dbReference type="PATRIC" id="fig|997884.3.peg.1479"/>
<dbReference type="Gene3D" id="1.20.1440.60">
    <property type="entry name" value="23S rRNA-intervening sequence"/>
    <property type="match status" value="1"/>
</dbReference>
<dbReference type="EMBL" id="AGXS01000015">
    <property type="protein sequence ID" value="EIY51910.1"/>
    <property type="molecule type" value="Genomic_DNA"/>
</dbReference>
<sequence>MLAQSFEDLLVWQKAHKYVLNIYRVTKGFPKEEMFGLVNQMRRASASITANIAEGFVRVGQKDKLHFYNISQGSLEETRNFVILSKDLGYISEEDKTVLLGLASEVSRMLNAYCQGLLKYY</sequence>
<dbReference type="PANTHER" id="PTHR38471:SF2">
    <property type="entry name" value="FOUR HELIX BUNDLE PROTEIN"/>
    <property type="match status" value="1"/>
</dbReference>
<dbReference type="RefSeq" id="WP_007484472.1">
    <property type="nucleotide sequence ID" value="NZ_JH724314.1"/>
</dbReference>
<keyword evidence="2" id="KW-1185">Reference proteome</keyword>
<evidence type="ECO:0000313" key="2">
    <source>
        <dbReference type="Proteomes" id="UP000003089"/>
    </source>
</evidence>
<dbReference type="AlphaFoldDB" id="I8XM01"/>
<gene>
    <name evidence="1" type="ORF">HMPREF1068_01457</name>
</gene>